<proteinExistence type="predicted"/>
<reference evidence="2 3" key="1">
    <citation type="journal article" date="2019" name="Genome Biol. Evol.">
        <title>Insights into the evolution of the New World diploid cottons (Gossypium, subgenus Houzingenia) based on genome sequencing.</title>
        <authorList>
            <person name="Grover C.E."/>
            <person name="Arick M.A. 2nd"/>
            <person name="Thrash A."/>
            <person name="Conover J.L."/>
            <person name="Sanders W.S."/>
            <person name="Peterson D.G."/>
            <person name="Frelichowski J.E."/>
            <person name="Scheffler J.A."/>
            <person name="Scheffler B.E."/>
            <person name="Wendel J.F."/>
        </authorList>
    </citation>
    <scope>NUCLEOTIDE SEQUENCE [LARGE SCALE GENOMIC DNA]</scope>
    <source>
        <strain evidence="2">8</strain>
        <tissue evidence="2">Leaf</tissue>
    </source>
</reference>
<name>A0A7J8NNJ8_GOSRA</name>
<organism evidence="2 3">
    <name type="scientific">Gossypium raimondii</name>
    <name type="common">Peruvian cotton</name>
    <name type="synonym">Gossypium klotzschianum subsp. raimondii</name>
    <dbReference type="NCBI Taxonomy" id="29730"/>
    <lineage>
        <taxon>Eukaryota</taxon>
        <taxon>Viridiplantae</taxon>
        <taxon>Streptophyta</taxon>
        <taxon>Embryophyta</taxon>
        <taxon>Tracheophyta</taxon>
        <taxon>Spermatophyta</taxon>
        <taxon>Magnoliopsida</taxon>
        <taxon>eudicotyledons</taxon>
        <taxon>Gunneridae</taxon>
        <taxon>Pentapetalae</taxon>
        <taxon>rosids</taxon>
        <taxon>malvids</taxon>
        <taxon>Malvales</taxon>
        <taxon>Malvaceae</taxon>
        <taxon>Malvoideae</taxon>
        <taxon>Gossypium</taxon>
    </lineage>
</organism>
<protein>
    <recommendedName>
        <fullName evidence="1">RNase H type-1 domain-containing protein</fullName>
    </recommendedName>
</protein>
<dbReference type="EMBL" id="JABEZZ010000001">
    <property type="protein sequence ID" value="MBA0578538.1"/>
    <property type="molecule type" value="Genomic_DNA"/>
</dbReference>
<dbReference type="Pfam" id="PF13456">
    <property type="entry name" value="RVT_3"/>
    <property type="match status" value="1"/>
</dbReference>
<dbReference type="GO" id="GO:0004523">
    <property type="term" value="F:RNA-DNA hybrid ribonuclease activity"/>
    <property type="evidence" value="ECO:0007669"/>
    <property type="project" value="InterPro"/>
</dbReference>
<feature type="non-terminal residue" evidence="2">
    <location>
        <position position="1"/>
    </location>
</feature>
<sequence>MIQSDCLDVVKLLQHTLSAASSSILIRHIQQLLMHVGYKILRHISREDSQTADRIVKMASKGKRACRFPPPPRIHLRCPLLRDPSD</sequence>
<feature type="domain" description="RNase H type-1" evidence="1">
    <location>
        <begin position="2"/>
        <end position="59"/>
    </location>
</feature>
<dbReference type="Proteomes" id="UP000593578">
    <property type="component" value="Unassembled WGS sequence"/>
</dbReference>
<evidence type="ECO:0000259" key="1">
    <source>
        <dbReference type="Pfam" id="PF13456"/>
    </source>
</evidence>
<dbReference type="GO" id="GO:0003676">
    <property type="term" value="F:nucleic acid binding"/>
    <property type="evidence" value="ECO:0007669"/>
    <property type="project" value="InterPro"/>
</dbReference>
<evidence type="ECO:0000313" key="2">
    <source>
        <dbReference type="EMBL" id="MBA0578538.1"/>
    </source>
</evidence>
<comment type="caution">
    <text evidence="2">The sequence shown here is derived from an EMBL/GenBank/DDBJ whole genome shotgun (WGS) entry which is preliminary data.</text>
</comment>
<evidence type="ECO:0000313" key="3">
    <source>
        <dbReference type="Proteomes" id="UP000593578"/>
    </source>
</evidence>
<dbReference type="InterPro" id="IPR002156">
    <property type="entry name" value="RNaseH_domain"/>
</dbReference>
<accession>A0A7J8NNJ8</accession>
<gene>
    <name evidence="2" type="ORF">Gorai_020817</name>
</gene>
<dbReference type="AlphaFoldDB" id="A0A7J8NNJ8"/>